<evidence type="ECO:0000313" key="3">
    <source>
        <dbReference type="Proteomes" id="UP001605036"/>
    </source>
</evidence>
<feature type="region of interest" description="Disordered" evidence="1">
    <location>
        <begin position="36"/>
        <end position="61"/>
    </location>
</feature>
<proteinExistence type="predicted"/>
<gene>
    <name evidence="2" type="ORF">R1flu_024703</name>
</gene>
<accession>A0ABD1XVM9</accession>
<evidence type="ECO:0000256" key="1">
    <source>
        <dbReference type="SAM" id="MobiDB-lite"/>
    </source>
</evidence>
<reference evidence="2 3" key="1">
    <citation type="submission" date="2024-09" db="EMBL/GenBank/DDBJ databases">
        <title>Chromosome-scale assembly of Riccia fluitans.</title>
        <authorList>
            <person name="Paukszto L."/>
            <person name="Sawicki J."/>
            <person name="Karawczyk K."/>
            <person name="Piernik-Szablinska J."/>
            <person name="Szczecinska M."/>
            <person name="Mazdziarz M."/>
        </authorList>
    </citation>
    <scope>NUCLEOTIDE SEQUENCE [LARGE SCALE GENOMIC DNA]</scope>
    <source>
        <strain evidence="2">Rf_01</strain>
        <tissue evidence="2">Aerial parts of the thallus</tissue>
    </source>
</reference>
<dbReference type="Proteomes" id="UP001605036">
    <property type="component" value="Unassembled WGS sequence"/>
</dbReference>
<organism evidence="2 3">
    <name type="scientific">Riccia fluitans</name>
    <dbReference type="NCBI Taxonomy" id="41844"/>
    <lineage>
        <taxon>Eukaryota</taxon>
        <taxon>Viridiplantae</taxon>
        <taxon>Streptophyta</taxon>
        <taxon>Embryophyta</taxon>
        <taxon>Marchantiophyta</taxon>
        <taxon>Marchantiopsida</taxon>
        <taxon>Marchantiidae</taxon>
        <taxon>Marchantiales</taxon>
        <taxon>Ricciaceae</taxon>
        <taxon>Riccia</taxon>
    </lineage>
</organism>
<feature type="compositionally biased region" description="Basic and acidic residues" evidence="1">
    <location>
        <begin position="207"/>
        <end position="219"/>
    </location>
</feature>
<name>A0ABD1XVM9_9MARC</name>
<dbReference type="AlphaFoldDB" id="A0ABD1XVM9"/>
<comment type="caution">
    <text evidence="2">The sequence shown here is derived from an EMBL/GenBank/DDBJ whole genome shotgun (WGS) entry which is preliminary data.</text>
</comment>
<feature type="compositionally biased region" description="Basic and acidic residues" evidence="1">
    <location>
        <begin position="85"/>
        <end position="94"/>
    </location>
</feature>
<sequence>MSSVPFRAGRTFDICPIPEGRPDGYILGTRKVRIQESRRDSCSRQSTSFRADPHVSGQTLPRRAGHGAEIVRRGVEPEVQDRVGDDARVSEHSAIRSSQSQGQRPYGKRDLIECCRRYQQGGQITQALARLRLVDPAWPRSNPVSRDQIAQFWVDRCIRRGLFMPHRPALTTLDRIDDLSNSFAGKGEADHTNPLATPGRHGAVRGRGVDGERPPKETEGETRWLARDAVGRAANLAEAVRQFWIYSLQISNSVGPKVGYLASMSHDYIRDGKGYGSVWTPTLFALLPSNARVLAASGSSILAPPGQIQRRCDYRLICRVRVKSHFVDIVNPFLPGCVEGLNDCFGVSCAYLALLGSFVRCPTTRSVIHVRGSVGVTRVPAHPIRLLVPVDVNNSRVLTLGLLARYVKGVKVLAGLVSTSPNSPYFVIVVSANSPEATILSCPSLRPFCSSYHLPPPSTSSGYLR</sequence>
<evidence type="ECO:0000313" key="2">
    <source>
        <dbReference type="EMBL" id="KAL2613011.1"/>
    </source>
</evidence>
<protein>
    <submittedName>
        <fullName evidence="2">Uncharacterized protein</fullName>
    </submittedName>
</protein>
<keyword evidence="3" id="KW-1185">Reference proteome</keyword>
<dbReference type="EMBL" id="JBHFFA010000007">
    <property type="protein sequence ID" value="KAL2613011.1"/>
    <property type="molecule type" value="Genomic_DNA"/>
</dbReference>
<feature type="region of interest" description="Disordered" evidence="1">
    <location>
        <begin position="189"/>
        <end position="219"/>
    </location>
</feature>
<feature type="region of interest" description="Disordered" evidence="1">
    <location>
        <begin position="85"/>
        <end position="106"/>
    </location>
</feature>